<name>A0A8S5TFJ2_9VIRU</name>
<sequence>MKTLLESLRNALIFEGKDEITDAKSFREYAKSLFDEAFGDELDVDRMNDIVDALIEKQKDEDLDWGEVVGMLQQSMGPK</sequence>
<accession>A0A8S5TFJ2</accession>
<evidence type="ECO:0000313" key="1">
    <source>
        <dbReference type="EMBL" id="DAF62077.1"/>
    </source>
</evidence>
<proteinExistence type="predicted"/>
<reference evidence="1" key="1">
    <citation type="journal article" date="2021" name="Proc. Natl. Acad. Sci. U.S.A.">
        <title>A Catalog of Tens of Thousands of Viruses from Human Metagenomes Reveals Hidden Associations with Chronic Diseases.</title>
        <authorList>
            <person name="Tisza M.J."/>
            <person name="Buck C.B."/>
        </authorList>
    </citation>
    <scope>NUCLEOTIDE SEQUENCE</scope>
    <source>
        <strain evidence="1">CtL4h4</strain>
    </source>
</reference>
<organism evidence="1">
    <name type="scientific">Phage sp. ctL4h4</name>
    <dbReference type="NCBI Taxonomy" id="2828005"/>
    <lineage>
        <taxon>Viruses</taxon>
    </lineage>
</organism>
<dbReference type="EMBL" id="BK032819">
    <property type="protein sequence ID" value="DAF62077.1"/>
    <property type="molecule type" value="Genomic_DNA"/>
</dbReference>
<protein>
    <submittedName>
        <fullName evidence="1">Uncharacterized protein</fullName>
    </submittedName>
</protein>